<accession>A0A5N6QI14</accession>
<protein>
    <submittedName>
        <fullName evidence="2">Uncharacterized protein</fullName>
    </submittedName>
</protein>
<name>A0A5N6QI14_9ROSI</name>
<dbReference type="AlphaFoldDB" id="A0A5N6QI14"/>
<organism evidence="2 3">
    <name type="scientific">Carpinus fangiana</name>
    <dbReference type="NCBI Taxonomy" id="176857"/>
    <lineage>
        <taxon>Eukaryota</taxon>
        <taxon>Viridiplantae</taxon>
        <taxon>Streptophyta</taxon>
        <taxon>Embryophyta</taxon>
        <taxon>Tracheophyta</taxon>
        <taxon>Spermatophyta</taxon>
        <taxon>Magnoliopsida</taxon>
        <taxon>eudicotyledons</taxon>
        <taxon>Gunneridae</taxon>
        <taxon>Pentapetalae</taxon>
        <taxon>rosids</taxon>
        <taxon>fabids</taxon>
        <taxon>Fagales</taxon>
        <taxon>Betulaceae</taxon>
        <taxon>Carpinus</taxon>
    </lineage>
</organism>
<feature type="region of interest" description="Disordered" evidence="1">
    <location>
        <begin position="1"/>
        <end position="21"/>
    </location>
</feature>
<evidence type="ECO:0000313" key="3">
    <source>
        <dbReference type="Proteomes" id="UP000327013"/>
    </source>
</evidence>
<dbReference type="PANTHER" id="PTHR35488:SF4">
    <property type="entry name" value="DUF4005 DOMAIN-CONTAINING PROTEIN"/>
    <property type="match status" value="1"/>
</dbReference>
<evidence type="ECO:0000256" key="1">
    <source>
        <dbReference type="SAM" id="MobiDB-lite"/>
    </source>
</evidence>
<dbReference type="OrthoDB" id="737456at2759"/>
<reference evidence="2 3" key="1">
    <citation type="submission" date="2019-06" db="EMBL/GenBank/DDBJ databases">
        <title>A chromosomal-level reference genome of Carpinus fangiana (Coryloideae, Betulaceae).</title>
        <authorList>
            <person name="Yang X."/>
            <person name="Wang Z."/>
            <person name="Zhang L."/>
            <person name="Hao G."/>
            <person name="Liu J."/>
            <person name="Yang Y."/>
        </authorList>
    </citation>
    <scope>NUCLEOTIDE SEQUENCE [LARGE SCALE GENOMIC DNA]</scope>
    <source>
        <strain evidence="2">Cfa_2016G</strain>
        <tissue evidence="2">Leaf</tissue>
    </source>
</reference>
<feature type="region of interest" description="Disordered" evidence="1">
    <location>
        <begin position="113"/>
        <end position="138"/>
    </location>
</feature>
<dbReference type="PANTHER" id="PTHR35488">
    <property type="entry name" value="OS05G0358900 PROTEIN-RELATED"/>
    <property type="match status" value="1"/>
</dbReference>
<dbReference type="Proteomes" id="UP000327013">
    <property type="component" value="Chromosome 1"/>
</dbReference>
<feature type="compositionally biased region" description="Basic and acidic residues" evidence="1">
    <location>
        <begin position="48"/>
        <end position="62"/>
    </location>
</feature>
<sequence length="165" mass="18997">MKKSPIHPRFEMSAYGSNRFDPHVDFSQFLAEARHHARGVDLQSSSLRPEENGHGKSEEEEKKRKKSWKNNLFSWWKTNRKNKPPQVEPESNCYNHIPIRRRLLSGPIYGSGMTNDGRHRSPTSGPLTGLFNPTKTSENEIPYTSLHQLESPRSVHTYGPLYLVT</sequence>
<evidence type="ECO:0000313" key="2">
    <source>
        <dbReference type="EMBL" id="KAE7998968.1"/>
    </source>
</evidence>
<keyword evidence="3" id="KW-1185">Reference proteome</keyword>
<feature type="region of interest" description="Disordered" evidence="1">
    <location>
        <begin position="37"/>
        <end position="67"/>
    </location>
</feature>
<proteinExistence type="predicted"/>
<gene>
    <name evidence="2" type="ORF">FH972_003457</name>
</gene>
<feature type="compositionally biased region" description="Polar residues" evidence="1">
    <location>
        <begin position="122"/>
        <end position="136"/>
    </location>
</feature>
<dbReference type="EMBL" id="CM017321">
    <property type="protein sequence ID" value="KAE7998968.1"/>
    <property type="molecule type" value="Genomic_DNA"/>
</dbReference>